<sequence>MKVTNDLGKFRKAVIWKNELPSIPIKLGQELEITLELSRPIVSEDKKLALELKLPRNSSYYALLGIEFIANQTSKLIIKTVIGDSSNSMFHSELEQGKENIYSGIPAEYAEIILNSAKEIAIESKWLYSGRITFACGAHSVVGSSEAIFSKVTKVLMVLLQNELTADTFLSDDSVILLEMDK</sequence>
<evidence type="ECO:0000313" key="2">
    <source>
        <dbReference type="Proteomes" id="UP001597448"/>
    </source>
</evidence>
<dbReference type="Proteomes" id="UP001597448">
    <property type="component" value="Unassembled WGS sequence"/>
</dbReference>
<protein>
    <submittedName>
        <fullName evidence="1">Uncharacterized protein</fullName>
    </submittedName>
</protein>
<name>A0ABW5F2V5_9BACL</name>
<comment type="caution">
    <text evidence="1">The sequence shown here is derived from an EMBL/GenBank/DDBJ whole genome shotgun (WGS) entry which is preliminary data.</text>
</comment>
<dbReference type="RefSeq" id="WP_379257152.1">
    <property type="nucleotide sequence ID" value="NZ_JBHSVQ010000001.1"/>
</dbReference>
<reference evidence="2" key="1">
    <citation type="journal article" date="2019" name="Int. J. Syst. Evol. Microbiol.">
        <title>The Global Catalogue of Microorganisms (GCM) 10K type strain sequencing project: providing services to taxonomists for standard genome sequencing and annotation.</title>
        <authorList>
            <consortium name="The Broad Institute Genomics Platform"/>
            <consortium name="The Broad Institute Genome Sequencing Center for Infectious Disease"/>
            <person name="Wu L."/>
            <person name="Ma J."/>
        </authorList>
    </citation>
    <scope>NUCLEOTIDE SEQUENCE [LARGE SCALE GENOMIC DNA]</scope>
    <source>
        <strain evidence="2">CCM 8725</strain>
    </source>
</reference>
<accession>A0ABW5F2V5</accession>
<organism evidence="1 2">
    <name type="scientific">Paenibacillus rhizoplanae</name>
    <dbReference type="NCBI Taxonomy" id="1917181"/>
    <lineage>
        <taxon>Bacteria</taxon>
        <taxon>Bacillati</taxon>
        <taxon>Bacillota</taxon>
        <taxon>Bacilli</taxon>
        <taxon>Bacillales</taxon>
        <taxon>Paenibacillaceae</taxon>
        <taxon>Paenibacillus</taxon>
    </lineage>
</organism>
<keyword evidence="2" id="KW-1185">Reference proteome</keyword>
<proteinExistence type="predicted"/>
<evidence type="ECO:0000313" key="1">
    <source>
        <dbReference type="EMBL" id="MFD2409383.1"/>
    </source>
</evidence>
<gene>
    <name evidence="1" type="ORF">ACFSX3_05860</name>
</gene>
<dbReference type="EMBL" id="JBHUKY010000014">
    <property type="protein sequence ID" value="MFD2409383.1"/>
    <property type="molecule type" value="Genomic_DNA"/>
</dbReference>